<dbReference type="PANTHER" id="PTHR10217">
    <property type="entry name" value="VOLTAGE AND LIGAND GATED POTASSIUM CHANNEL"/>
    <property type="match status" value="1"/>
</dbReference>
<dbReference type="Gene3D" id="2.60.120.10">
    <property type="entry name" value="Jelly Rolls"/>
    <property type="match status" value="1"/>
</dbReference>
<feature type="region of interest" description="Disordered" evidence="22">
    <location>
        <begin position="940"/>
        <end position="1028"/>
    </location>
</feature>
<accession>A0A3Q3WT68</accession>
<dbReference type="AlphaFoldDB" id="A0A3Q3WT68"/>
<evidence type="ECO:0000259" key="24">
    <source>
        <dbReference type="PROSITE" id="PS50042"/>
    </source>
</evidence>
<feature type="region of interest" description="Disordered" evidence="22">
    <location>
        <begin position="1113"/>
        <end position="1198"/>
    </location>
</feature>
<keyword evidence="10" id="KW-0406">Ion transport</keyword>
<evidence type="ECO:0000256" key="7">
    <source>
        <dbReference type="ARBA" id="ARBA00022882"/>
    </source>
</evidence>
<dbReference type="InterPro" id="IPR001610">
    <property type="entry name" value="PAC"/>
</dbReference>
<feature type="domain" description="PAS" evidence="25">
    <location>
        <begin position="14"/>
        <end position="90"/>
    </location>
</feature>
<evidence type="ECO:0000259" key="26">
    <source>
        <dbReference type="PROSITE" id="PS50113"/>
    </source>
</evidence>
<feature type="domain" description="PAC" evidence="26">
    <location>
        <begin position="93"/>
        <end position="145"/>
    </location>
</feature>
<keyword evidence="8" id="KW-0630">Potassium</keyword>
<dbReference type="Pfam" id="PF00520">
    <property type="entry name" value="Ion_trans"/>
    <property type="match status" value="1"/>
</dbReference>
<keyword evidence="12" id="KW-0325">Glycoprotein</keyword>
<feature type="compositionally biased region" description="Polar residues" evidence="22">
    <location>
        <begin position="1182"/>
        <end position="1191"/>
    </location>
</feature>
<dbReference type="CDD" id="cd00038">
    <property type="entry name" value="CAP_ED"/>
    <property type="match status" value="1"/>
</dbReference>
<dbReference type="InterPro" id="IPR005821">
    <property type="entry name" value="Ion_trans_dom"/>
</dbReference>
<evidence type="ECO:0000259" key="25">
    <source>
        <dbReference type="PROSITE" id="PS50112"/>
    </source>
</evidence>
<protein>
    <recommendedName>
        <fullName evidence="17">Voltage-gated delayed rectifier potassium channel KCNH4</fullName>
    </recommendedName>
    <alternativeName>
        <fullName evidence="21">Brain-specific eag-like channel 2</fullName>
    </alternativeName>
    <alternativeName>
        <fullName evidence="19">Ether-a-go-go-like potassium channel 1</fullName>
    </alternativeName>
    <alternativeName>
        <fullName evidence="18">Potassium voltage-gated channel subfamily H member 4</fullName>
    </alternativeName>
    <alternativeName>
        <fullName evidence="20">Voltage-gated potassium channel subunit Kv12.3</fullName>
    </alternativeName>
</protein>
<dbReference type="SMART" id="SM00086">
    <property type="entry name" value="PAC"/>
    <property type="match status" value="1"/>
</dbReference>
<dbReference type="Pfam" id="PF13426">
    <property type="entry name" value="PAS_9"/>
    <property type="match status" value="1"/>
</dbReference>
<comment type="catalytic activity">
    <reaction evidence="14">
        <text>K(+)(in) = K(+)(out)</text>
        <dbReference type="Rhea" id="RHEA:29463"/>
        <dbReference type="ChEBI" id="CHEBI:29103"/>
    </reaction>
</comment>
<dbReference type="Gene3D" id="3.30.450.20">
    <property type="entry name" value="PAS domain"/>
    <property type="match status" value="1"/>
</dbReference>
<evidence type="ECO:0000256" key="12">
    <source>
        <dbReference type="ARBA" id="ARBA00023180"/>
    </source>
</evidence>
<keyword evidence="5 23" id="KW-0812">Transmembrane</keyword>
<dbReference type="FunFam" id="2.60.120.10:FF:000014">
    <property type="entry name" value="Potassium voltage-gated channel, subfamily H (Eag-related), member 4"/>
    <property type="match status" value="1"/>
</dbReference>
<comment type="subunit">
    <text evidence="2">The potassium channel is probably composed of a homo- or heterotetrameric complex of pore-forming alpha subunits that can associate with modulating beta subunits.</text>
</comment>
<dbReference type="PROSITE" id="PS50112">
    <property type="entry name" value="PAS"/>
    <property type="match status" value="1"/>
</dbReference>
<feature type="transmembrane region" description="Helical" evidence="23">
    <location>
        <begin position="338"/>
        <end position="364"/>
    </location>
</feature>
<keyword evidence="7" id="KW-0851">Voltage-gated channel</keyword>
<evidence type="ECO:0000256" key="4">
    <source>
        <dbReference type="ARBA" id="ARBA00022538"/>
    </source>
</evidence>
<dbReference type="InterPro" id="IPR003950">
    <property type="entry name" value="K_chnl_volt-dep_ELK"/>
</dbReference>
<dbReference type="CDD" id="cd00130">
    <property type="entry name" value="PAS"/>
    <property type="match status" value="1"/>
</dbReference>
<feature type="domain" description="Cyclic nucleotide-binding" evidence="24">
    <location>
        <begin position="535"/>
        <end position="635"/>
    </location>
</feature>
<comment type="similarity">
    <text evidence="16">Belongs to the potassium channel family. H (Eag) (TC 1.A.1.20) subfamily. Kv12.3/KCNH4 sub-subfamily.</text>
</comment>
<dbReference type="Pfam" id="PF00027">
    <property type="entry name" value="cNMP_binding"/>
    <property type="match status" value="1"/>
</dbReference>
<evidence type="ECO:0000256" key="14">
    <source>
        <dbReference type="ARBA" id="ARBA00034430"/>
    </source>
</evidence>
<dbReference type="Proteomes" id="UP000261620">
    <property type="component" value="Unplaced"/>
</dbReference>
<evidence type="ECO:0000256" key="1">
    <source>
        <dbReference type="ARBA" id="ARBA00004141"/>
    </source>
</evidence>
<dbReference type="InterPro" id="IPR014710">
    <property type="entry name" value="RmlC-like_jellyroll"/>
</dbReference>
<dbReference type="FunFam" id="1.10.1200.260:FF:000002">
    <property type="entry name" value="Potassium voltage-gated channel subfamily H member 8"/>
    <property type="match status" value="1"/>
</dbReference>
<feature type="transmembrane region" description="Helical" evidence="23">
    <location>
        <begin position="405"/>
        <end position="426"/>
    </location>
</feature>
<dbReference type="PANTHER" id="PTHR10217:SF630">
    <property type="entry name" value="POTASSIUM VOLTAGE-GATED CHANNEL SUBFAMILY H MEMBER 4"/>
    <property type="match status" value="1"/>
</dbReference>
<dbReference type="PRINTS" id="PR01463">
    <property type="entry name" value="EAGCHANLFMLY"/>
</dbReference>
<evidence type="ECO:0000256" key="3">
    <source>
        <dbReference type="ARBA" id="ARBA00022448"/>
    </source>
</evidence>
<dbReference type="InterPro" id="IPR000595">
    <property type="entry name" value="cNMP-bd_dom"/>
</dbReference>
<feature type="transmembrane region" description="Helical" evidence="23">
    <location>
        <begin position="209"/>
        <end position="229"/>
    </location>
</feature>
<feature type="transmembrane region" description="Helical" evidence="23">
    <location>
        <begin position="306"/>
        <end position="326"/>
    </location>
</feature>
<feature type="compositionally biased region" description="Polar residues" evidence="22">
    <location>
        <begin position="1010"/>
        <end position="1027"/>
    </location>
</feature>
<keyword evidence="9 23" id="KW-1133">Transmembrane helix</keyword>
<evidence type="ECO:0000256" key="15">
    <source>
        <dbReference type="ARBA" id="ARBA00058898"/>
    </source>
</evidence>
<evidence type="ECO:0000256" key="21">
    <source>
        <dbReference type="ARBA" id="ARBA00083198"/>
    </source>
</evidence>
<evidence type="ECO:0000256" key="18">
    <source>
        <dbReference type="ARBA" id="ARBA00075970"/>
    </source>
</evidence>
<evidence type="ECO:0000256" key="23">
    <source>
        <dbReference type="SAM" id="Phobius"/>
    </source>
</evidence>
<evidence type="ECO:0000256" key="16">
    <source>
        <dbReference type="ARBA" id="ARBA00061598"/>
    </source>
</evidence>
<feature type="transmembrane region" description="Helical" evidence="23">
    <location>
        <begin position="433"/>
        <end position="457"/>
    </location>
</feature>
<dbReference type="SMART" id="SM00100">
    <property type="entry name" value="cNMP"/>
    <property type="match status" value="1"/>
</dbReference>
<evidence type="ECO:0000256" key="5">
    <source>
        <dbReference type="ARBA" id="ARBA00022692"/>
    </source>
</evidence>
<evidence type="ECO:0000256" key="19">
    <source>
        <dbReference type="ARBA" id="ARBA00076367"/>
    </source>
</evidence>
<reference evidence="27" key="2">
    <citation type="submission" date="2025-09" db="UniProtKB">
        <authorList>
            <consortium name="Ensembl"/>
        </authorList>
    </citation>
    <scope>IDENTIFICATION</scope>
</reference>
<organism evidence="27 28">
    <name type="scientific">Mola mola</name>
    <name type="common">Ocean sunfish</name>
    <name type="synonym">Tetraodon mola</name>
    <dbReference type="NCBI Taxonomy" id="94237"/>
    <lineage>
        <taxon>Eukaryota</taxon>
        <taxon>Metazoa</taxon>
        <taxon>Chordata</taxon>
        <taxon>Craniata</taxon>
        <taxon>Vertebrata</taxon>
        <taxon>Euteleostomi</taxon>
        <taxon>Actinopterygii</taxon>
        <taxon>Neopterygii</taxon>
        <taxon>Teleostei</taxon>
        <taxon>Neoteleostei</taxon>
        <taxon>Acanthomorphata</taxon>
        <taxon>Eupercaria</taxon>
        <taxon>Tetraodontiformes</taxon>
        <taxon>Molidae</taxon>
        <taxon>Mola</taxon>
    </lineage>
</organism>
<dbReference type="GO" id="GO:0042391">
    <property type="term" value="P:regulation of membrane potential"/>
    <property type="evidence" value="ECO:0007669"/>
    <property type="project" value="TreeGrafter"/>
</dbReference>
<evidence type="ECO:0000256" key="10">
    <source>
        <dbReference type="ARBA" id="ARBA00023065"/>
    </source>
</evidence>
<feature type="region of interest" description="Disordered" evidence="22">
    <location>
        <begin position="736"/>
        <end position="777"/>
    </location>
</feature>
<dbReference type="Gene3D" id="1.10.1200.260">
    <property type="match status" value="1"/>
</dbReference>
<evidence type="ECO:0000256" key="8">
    <source>
        <dbReference type="ARBA" id="ARBA00022958"/>
    </source>
</evidence>
<evidence type="ECO:0000256" key="20">
    <source>
        <dbReference type="ARBA" id="ARBA00082973"/>
    </source>
</evidence>
<keyword evidence="4" id="KW-0633">Potassium transport</keyword>
<dbReference type="PRINTS" id="PR01465">
    <property type="entry name" value="ELKCHANNEL"/>
</dbReference>
<dbReference type="InterPro" id="IPR050818">
    <property type="entry name" value="KCNH_animal-type"/>
</dbReference>
<dbReference type="STRING" id="94237.ENSMMOP00000018458"/>
<reference evidence="27" key="1">
    <citation type="submission" date="2025-08" db="UniProtKB">
        <authorList>
            <consortium name="Ensembl"/>
        </authorList>
    </citation>
    <scope>IDENTIFICATION</scope>
</reference>
<feature type="transmembrane region" description="Helical" evidence="23">
    <location>
        <begin position="241"/>
        <end position="261"/>
    </location>
</feature>
<dbReference type="PROSITE" id="PS50113">
    <property type="entry name" value="PAC"/>
    <property type="match status" value="1"/>
</dbReference>
<dbReference type="GO" id="GO:0034702">
    <property type="term" value="C:monoatomic ion channel complex"/>
    <property type="evidence" value="ECO:0007669"/>
    <property type="project" value="UniProtKB-KW"/>
</dbReference>
<evidence type="ECO:0000256" key="17">
    <source>
        <dbReference type="ARBA" id="ARBA00074373"/>
    </source>
</evidence>
<evidence type="ECO:0000256" key="9">
    <source>
        <dbReference type="ARBA" id="ARBA00022989"/>
    </source>
</evidence>
<feature type="region of interest" description="Disordered" evidence="22">
    <location>
        <begin position="899"/>
        <end position="920"/>
    </location>
</feature>
<dbReference type="OMA" id="DTPYINN"/>
<evidence type="ECO:0000256" key="13">
    <source>
        <dbReference type="ARBA" id="ARBA00023303"/>
    </source>
</evidence>
<keyword evidence="13" id="KW-0407">Ion channel</keyword>
<evidence type="ECO:0000256" key="11">
    <source>
        <dbReference type="ARBA" id="ARBA00023136"/>
    </source>
</evidence>
<dbReference type="GO" id="GO:0005886">
    <property type="term" value="C:plasma membrane"/>
    <property type="evidence" value="ECO:0007669"/>
    <property type="project" value="TreeGrafter"/>
</dbReference>
<evidence type="ECO:0000256" key="6">
    <source>
        <dbReference type="ARBA" id="ARBA00022826"/>
    </source>
</evidence>
<feature type="compositionally biased region" description="Low complexity" evidence="22">
    <location>
        <begin position="1115"/>
        <end position="1137"/>
    </location>
</feature>
<name>A0A3Q3WT68_MOLML</name>
<keyword evidence="6" id="KW-0631">Potassium channel</keyword>
<dbReference type="NCBIfam" id="TIGR00229">
    <property type="entry name" value="sensory_box"/>
    <property type="match status" value="1"/>
</dbReference>
<evidence type="ECO:0000313" key="27">
    <source>
        <dbReference type="Ensembl" id="ENSMMOP00000018458.1"/>
    </source>
</evidence>
<keyword evidence="3" id="KW-0813">Transport</keyword>
<dbReference type="GO" id="GO:0005249">
    <property type="term" value="F:voltage-gated potassium channel activity"/>
    <property type="evidence" value="ECO:0007669"/>
    <property type="project" value="InterPro"/>
</dbReference>
<dbReference type="Gene3D" id="1.10.287.70">
    <property type="match status" value="1"/>
</dbReference>
<sequence>MPVMKGLLAPQNTFLDTIATRFDGTHSNFLLGNAQGHRGYPIVYCSDGFCELTGFTRTEVMQKNCSCRFLYGADTSDHVTQQVLKALEGREEYQDEVHFYKKNGVAFWCLLDIVPIKNEKGEMVLFLFSFKDITDSHGRGHHNSKKDGTLRGPGTKKISCCLLTLSVIYDSLPILLQGMIDKPSMPEYKVAAVQKSRFILLHYSVSKALWDWLILLATFYVAVTVPYNVSFTPYDDTVTAARSTIVSDIVVEMLFILDIILNFRTTYVSQSGQVVYESRSICIHYATTWFFVDLVAALPFDLLYAFNITVTSLVHLLKTVRLLRLLRLLQKLDRYSQYSAMVLTLLMSVFALLAHWMACIWYMIGRKEIETNETWETGWLHELGKRLETPYVNSTVGGPTVRSSYIAALYFTLSSLTSVGFGNVCANTDAEKIFSICTMLVGALMHALVFGNVTAIIQRMYSRRSLYHTRMKDLKDFIRVHRLPQQLKQRMLEYFQTTWSVNNGIDANELLHDFPDELRADIAMHLNKDILQLPVFKGASRGCLRSLSLHIKTSFCVPGEYLIRQGDALHANYFVCSGSLEVLKDSMVLAILGKGDLIGSDLPGTDQVIKTNADVKALTYCDLQYISVRGLREVLELYPEYASVFASDICNNLTYNLYSRLSRSPRLSLVSSEPRLPSIVETKGDTSDDSFHLSPATRSRRNLLLPSFSSPVRRTSLGNLLGDELRQFNALRRCRSPNLSRGVHGQTSSPQPPSKKEHSIPTVTLAPAQGESRAERKPAKLLIPTVTCFGPPDLSPRVVDGIEDNGHTFHFNVESSGPKASSSQANATLLLETEEVKKSISQLNHKMGTLNQEVSQLTKGLHHMMHLLQAHIPLHHYKASLPSYPYGIHMMSVPTTVPTTDTSFNHSSTHHPHNNPASQEVYSLHSTPYTGHWSCSAAVQTQTETHHRPQSSSPPANSCPAPSVNSGPRLGPWHGSGHPWTSPSLLNVSPGFQGGSPGHVLHAGHENSDSRPLSASTTTISKSQPTLCLQPPSDTDDFTCLLSSAPTGTSTQSLLDPSLSSYPHLCLPPDPHVILPQAIQADMSVLVPTSACHNLIQDTSIFQIKDSHPSVLPVSASPTLSGLPGGSSLDSGSQSSGTVEPRRPLGDPSAVEHTSLECLLGNVGSMENRDSDSTSSRRPSIGVQTRSTEQSWCLDLTD</sequence>
<comment type="subcellular location">
    <subcellularLocation>
        <location evidence="1">Membrane</location>
        <topology evidence="1">Multi-pass membrane protein</topology>
    </subcellularLocation>
</comment>
<keyword evidence="28" id="KW-1185">Reference proteome</keyword>
<dbReference type="InterPro" id="IPR000014">
    <property type="entry name" value="PAS"/>
</dbReference>
<evidence type="ECO:0000256" key="2">
    <source>
        <dbReference type="ARBA" id="ARBA00011552"/>
    </source>
</evidence>
<dbReference type="InterPro" id="IPR018490">
    <property type="entry name" value="cNMP-bd_dom_sf"/>
</dbReference>
<dbReference type="FunFam" id="3.30.450.20:FF:000001">
    <property type="entry name" value="Potassium voltage-gated channel subfamily H member 7"/>
    <property type="match status" value="1"/>
</dbReference>
<feature type="compositionally biased region" description="Low complexity" evidence="22">
    <location>
        <begin position="950"/>
        <end position="966"/>
    </location>
</feature>
<keyword evidence="11 23" id="KW-0472">Membrane</keyword>
<dbReference type="FunFam" id="1.10.287.70:FF:000042">
    <property type="entry name" value="potassium voltage-gated channel subfamily H member 8"/>
    <property type="match status" value="1"/>
</dbReference>
<dbReference type="PROSITE" id="PS50042">
    <property type="entry name" value="CNMP_BINDING_3"/>
    <property type="match status" value="1"/>
</dbReference>
<proteinExistence type="inferred from homology"/>
<dbReference type="Ensembl" id="ENSMMOT00000018758.1">
    <property type="protein sequence ID" value="ENSMMOP00000018458.1"/>
    <property type="gene ID" value="ENSMMOG00000013972.1"/>
</dbReference>
<evidence type="ECO:0000256" key="22">
    <source>
        <dbReference type="SAM" id="MobiDB-lite"/>
    </source>
</evidence>
<dbReference type="InterPro" id="IPR000700">
    <property type="entry name" value="PAS-assoc_C"/>
</dbReference>
<evidence type="ECO:0000313" key="28">
    <source>
        <dbReference type="Proteomes" id="UP000261620"/>
    </source>
</evidence>
<dbReference type="SUPFAM" id="SSF81324">
    <property type="entry name" value="Voltage-gated potassium channels"/>
    <property type="match status" value="1"/>
</dbReference>
<dbReference type="SUPFAM" id="SSF51206">
    <property type="entry name" value="cAMP-binding domain-like"/>
    <property type="match status" value="1"/>
</dbReference>
<dbReference type="InterPro" id="IPR003938">
    <property type="entry name" value="K_chnl_volt-dep_EAG/ELK/ERG"/>
</dbReference>
<comment type="function">
    <text evidence="15">Pore-forming (alpha) subunit of a voltage-gated delayed rectifier. Activates at more negative voltages, exhibits fast prepulse-independent activation kinetics and deactivates much more slowly, but shows no inactivation.</text>
</comment>
<dbReference type="SUPFAM" id="SSF55785">
    <property type="entry name" value="PYP-like sensor domain (PAS domain)"/>
    <property type="match status" value="1"/>
</dbReference>
<dbReference type="InterPro" id="IPR035965">
    <property type="entry name" value="PAS-like_dom_sf"/>
</dbReference>